<dbReference type="GeneID" id="118416570"/>
<reference evidence="2" key="1">
    <citation type="journal article" date="2020" name="Nat. Ecol. Evol.">
        <title>Deeply conserved synteny resolves early events in vertebrate evolution.</title>
        <authorList>
            <person name="Simakov O."/>
            <person name="Marletaz F."/>
            <person name="Yue J.X."/>
            <person name="O'Connell B."/>
            <person name="Jenkins J."/>
            <person name="Brandt A."/>
            <person name="Calef R."/>
            <person name="Tung C.H."/>
            <person name="Huang T.K."/>
            <person name="Schmutz J."/>
            <person name="Satoh N."/>
            <person name="Yu J.K."/>
            <person name="Putnam N.H."/>
            <person name="Green R.E."/>
            <person name="Rokhsar D.S."/>
        </authorList>
    </citation>
    <scope>NUCLEOTIDE SEQUENCE [LARGE SCALE GENOMIC DNA]</scope>
    <source>
        <strain evidence="2">S238N-H82</strain>
    </source>
</reference>
<evidence type="ECO:0000313" key="3">
    <source>
        <dbReference type="RefSeq" id="XP_035677619.1"/>
    </source>
</evidence>
<dbReference type="RefSeq" id="XP_035677619.1">
    <property type="nucleotide sequence ID" value="XM_035821726.1"/>
</dbReference>
<accession>A0A9J7L7A8</accession>
<dbReference type="OMA" id="FFMWNCL"/>
<name>A0A9J7L7A8_BRAFL</name>
<dbReference type="SUPFAM" id="SSF54197">
    <property type="entry name" value="HIT-like"/>
    <property type="match status" value="1"/>
</dbReference>
<organism evidence="2 3">
    <name type="scientific">Branchiostoma floridae</name>
    <name type="common">Florida lancelet</name>
    <name type="synonym">Amphioxus</name>
    <dbReference type="NCBI Taxonomy" id="7739"/>
    <lineage>
        <taxon>Eukaryota</taxon>
        <taxon>Metazoa</taxon>
        <taxon>Chordata</taxon>
        <taxon>Cephalochordata</taxon>
        <taxon>Leptocardii</taxon>
        <taxon>Amphioxiformes</taxon>
        <taxon>Branchiostomatidae</taxon>
        <taxon>Branchiostoma</taxon>
    </lineage>
</organism>
<evidence type="ECO:0000256" key="1">
    <source>
        <dbReference type="SAM" id="MobiDB-lite"/>
    </source>
</evidence>
<dbReference type="KEGG" id="bfo:118416570"/>
<dbReference type="PANTHER" id="PTHR34714">
    <property type="entry name" value="EGF-LIKE DOMAIN-CONTAINING PROTEIN"/>
    <property type="match status" value="1"/>
</dbReference>
<dbReference type="Proteomes" id="UP000001554">
    <property type="component" value="Chromosome 5"/>
</dbReference>
<sequence length="499" mass="57064">MPGARLNKKLLLCGFFVATFSVFGWMRLLFLINSYEFKPRRHAPGMTSLFSTTVPYHTDWYRQHCFGNTKENFTIGKLEGLLEGWHSAQHPGCRELHKIFDDIYEVTRKSGQVVIPDTFQTKVLKWLGNNYDLLKDVKLQFVTTVFNLITHESSVFNPIRSKRPGVATADKDVAIYVDELAKETENDCDFCAYQFKTAEDTFGRVESTHSATAANTFKYDSFHAIILLKTHHPTAFTEEQFMDFTNTAMKWFMKCYDTDKQYRYPHLMWDSLPKASASQVHPHAQASLSAARHYGIMEHIRLSAEHYADQHDGSNYFSHLLQIHNALGLTTFLGNASAMAYLTPKKDHEVFIMSRTSGEDFFRLIYYTIRTFIDNLKRPAFSMAMFLPRLEPFSAPTSEDIPAVARIITRGPPDNPRNDISAMELFAASNVNVDPFTVIQHIKNTISRNKKTAQPSPHVDNVLIDQKKEDAPQATQDKPGIKQDSKDAENQVQEHQEVL</sequence>
<dbReference type="InterPro" id="IPR036265">
    <property type="entry name" value="HIT-like_sf"/>
</dbReference>
<dbReference type="PANTHER" id="PTHR34714:SF3">
    <property type="match status" value="1"/>
</dbReference>
<reference evidence="3" key="2">
    <citation type="submission" date="2025-08" db="UniProtKB">
        <authorList>
            <consortium name="RefSeq"/>
        </authorList>
    </citation>
    <scope>IDENTIFICATION</scope>
    <source>
        <strain evidence="3">S238N-H82</strain>
        <tissue evidence="3">Testes</tissue>
    </source>
</reference>
<feature type="compositionally biased region" description="Basic and acidic residues" evidence="1">
    <location>
        <begin position="479"/>
        <end position="499"/>
    </location>
</feature>
<feature type="region of interest" description="Disordered" evidence="1">
    <location>
        <begin position="447"/>
        <end position="499"/>
    </location>
</feature>
<proteinExistence type="predicted"/>
<keyword evidence="2" id="KW-1185">Reference proteome</keyword>
<gene>
    <name evidence="3" type="primary">LOC118416570</name>
</gene>
<dbReference type="OrthoDB" id="5945460at2759"/>
<dbReference type="AlphaFoldDB" id="A0A9J7L7A8"/>
<evidence type="ECO:0000313" key="2">
    <source>
        <dbReference type="Proteomes" id="UP000001554"/>
    </source>
</evidence>
<protein>
    <submittedName>
        <fullName evidence="3">Uncharacterized protein LOC118416570</fullName>
    </submittedName>
</protein>